<dbReference type="CDD" id="cd00130">
    <property type="entry name" value="PAS"/>
    <property type="match status" value="1"/>
</dbReference>
<dbReference type="InterPro" id="IPR050760">
    <property type="entry name" value="Period_circadian_regulator"/>
</dbReference>
<dbReference type="GO" id="GO:0001222">
    <property type="term" value="F:transcription corepressor binding"/>
    <property type="evidence" value="ECO:0007669"/>
    <property type="project" value="TreeGrafter"/>
</dbReference>
<dbReference type="GO" id="GO:0005737">
    <property type="term" value="C:cytoplasm"/>
    <property type="evidence" value="ECO:0007669"/>
    <property type="project" value="TreeGrafter"/>
</dbReference>
<evidence type="ECO:0000313" key="4">
    <source>
        <dbReference type="WBParaSite" id="GPUH_0000259101-mRNA-1"/>
    </source>
</evidence>
<name>A0A183D1J5_9BILA</name>
<protein>
    <submittedName>
        <fullName evidence="4">PAS domain-containing protein</fullName>
    </submittedName>
</protein>
<reference evidence="4" key="1">
    <citation type="submission" date="2016-06" db="UniProtKB">
        <authorList>
            <consortium name="WormBaseParasite"/>
        </authorList>
    </citation>
    <scope>IDENTIFICATION</scope>
</reference>
<dbReference type="PROSITE" id="PS50112">
    <property type="entry name" value="PAS"/>
    <property type="match status" value="1"/>
</dbReference>
<dbReference type="AlphaFoldDB" id="A0A183D1J5"/>
<dbReference type="PANTHER" id="PTHR11269:SF16">
    <property type="entry name" value="PERIOD CIRCADIAN PROTEIN"/>
    <property type="match status" value="1"/>
</dbReference>
<feature type="domain" description="PAS" evidence="3">
    <location>
        <begin position="13"/>
        <end position="50"/>
    </location>
</feature>
<dbReference type="GO" id="GO:0005634">
    <property type="term" value="C:nucleus"/>
    <property type="evidence" value="ECO:0007669"/>
    <property type="project" value="UniProtKB-SubCell"/>
</dbReference>
<organism evidence="4">
    <name type="scientific">Gongylonema pulchrum</name>
    <dbReference type="NCBI Taxonomy" id="637853"/>
    <lineage>
        <taxon>Eukaryota</taxon>
        <taxon>Metazoa</taxon>
        <taxon>Ecdysozoa</taxon>
        <taxon>Nematoda</taxon>
        <taxon>Chromadorea</taxon>
        <taxon>Rhabditida</taxon>
        <taxon>Spirurina</taxon>
        <taxon>Spiruromorpha</taxon>
        <taxon>Spiruroidea</taxon>
        <taxon>Gongylonematidae</taxon>
        <taxon>Gongylonema</taxon>
    </lineage>
</organism>
<dbReference type="GO" id="GO:0000122">
    <property type="term" value="P:negative regulation of transcription by RNA polymerase II"/>
    <property type="evidence" value="ECO:0007669"/>
    <property type="project" value="TreeGrafter"/>
</dbReference>
<dbReference type="SUPFAM" id="SSF55785">
    <property type="entry name" value="PYP-like sensor domain (PAS domain)"/>
    <property type="match status" value="1"/>
</dbReference>
<sequence>LFNKKCNFRAACYIGYLPGEVINRSVLYLLHPYDIAQIKQLHATLSMQRGEIVRQRRLRWVAFNGSIIHTNSEWFAFWNPWTRKVDSVIGRHTLNEQPVGSADVLAEPCAPRIVTPLDEITIRNIELEIAANLNKEPAAATNEKKIKAAPVAHQKNSGSPGMIASCTNFETTTNNLAETLVISAGTSGSQHSTLVLDARRSPVSPTDLSPNYNSALPLSYNQINCLENVHRLLKSQQRTAAAAAAVSATAVTTAAVPTVTDLVQENGPNPKASPCEESKSPLPVPEQDDCCRYRLLNGFESVPDFPVLYAIKIPE</sequence>
<comment type="subcellular location">
    <subcellularLocation>
        <location evidence="1">Nucleus</location>
    </subcellularLocation>
</comment>
<evidence type="ECO:0000256" key="1">
    <source>
        <dbReference type="ARBA" id="ARBA00004123"/>
    </source>
</evidence>
<evidence type="ECO:0000259" key="3">
    <source>
        <dbReference type="PROSITE" id="PS50112"/>
    </source>
</evidence>
<dbReference type="Gene3D" id="3.30.450.20">
    <property type="entry name" value="PAS domain"/>
    <property type="match status" value="1"/>
</dbReference>
<dbReference type="GO" id="GO:0043153">
    <property type="term" value="P:entrainment of circadian clock by photoperiod"/>
    <property type="evidence" value="ECO:0007669"/>
    <property type="project" value="TreeGrafter"/>
</dbReference>
<dbReference type="WBParaSite" id="GPUH_0000259101-mRNA-1">
    <property type="protein sequence ID" value="GPUH_0000259101-mRNA-1"/>
    <property type="gene ID" value="GPUH_0000259101"/>
</dbReference>
<dbReference type="GO" id="GO:0032922">
    <property type="term" value="P:circadian regulation of gene expression"/>
    <property type="evidence" value="ECO:0007669"/>
    <property type="project" value="TreeGrafter"/>
</dbReference>
<proteinExistence type="predicted"/>
<dbReference type="InterPro" id="IPR035965">
    <property type="entry name" value="PAS-like_dom_sf"/>
</dbReference>
<dbReference type="PANTHER" id="PTHR11269">
    <property type="entry name" value="PERIOD CIRCADIAN PROTEIN"/>
    <property type="match status" value="1"/>
</dbReference>
<evidence type="ECO:0000256" key="2">
    <source>
        <dbReference type="ARBA" id="ARBA00023242"/>
    </source>
</evidence>
<accession>A0A183D1J5</accession>
<dbReference type="InterPro" id="IPR000014">
    <property type="entry name" value="PAS"/>
</dbReference>
<keyword evidence="2" id="KW-0539">Nucleus</keyword>
<dbReference type="GO" id="GO:0000976">
    <property type="term" value="F:transcription cis-regulatory region binding"/>
    <property type="evidence" value="ECO:0007669"/>
    <property type="project" value="TreeGrafter"/>
</dbReference>